<accession>A0A9W8AV35</accession>
<evidence type="ECO:0000313" key="3">
    <source>
        <dbReference type="Proteomes" id="UP001150925"/>
    </source>
</evidence>
<dbReference type="Proteomes" id="UP001150925">
    <property type="component" value="Unassembled WGS sequence"/>
</dbReference>
<feature type="compositionally biased region" description="Low complexity" evidence="1">
    <location>
        <begin position="178"/>
        <end position="203"/>
    </location>
</feature>
<feature type="region of interest" description="Disordered" evidence="1">
    <location>
        <begin position="1"/>
        <end position="203"/>
    </location>
</feature>
<dbReference type="EMBL" id="JANBPY010000222">
    <property type="protein sequence ID" value="KAJ1968163.1"/>
    <property type="molecule type" value="Genomic_DNA"/>
</dbReference>
<reference evidence="2" key="1">
    <citation type="submission" date="2022-07" db="EMBL/GenBank/DDBJ databases">
        <title>Phylogenomic reconstructions and comparative analyses of Kickxellomycotina fungi.</title>
        <authorList>
            <person name="Reynolds N.K."/>
            <person name="Stajich J.E."/>
            <person name="Barry K."/>
            <person name="Grigoriev I.V."/>
            <person name="Crous P."/>
            <person name="Smith M.E."/>
        </authorList>
    </citation>
    <scope>NUCLEOTIDE SEQUENCE</scope>
    <source>
        <strain evidence="2">RSA 1196</strain>
    </source>
</reference>
<organism evidence="2 3">
    <name type="scientific">Dispira parvispora</name>
    <dbReference type="NCBI Taxonomy" id="1520584"/>
    <lineage>
        <taxon>Eukaryota</taxon>
        <taxon>Fungi</taxon>
        <taxon>Fungi incertae sedis</taxon>
        <taxon>Zoopagomycota</taxon>
        <taxon>Kickxellomycotina</taxon>
        <taxon>Dimargaritomycetes</taxon>
        <taxon>Dimargaritales</taxon>
        <taxon>Dimargaritaceae</taxon>
        <taxon>Dispira</taxon>
    </lineage>
</organism>
<gene>
    <name evidence="2" type="ORF">IWQ62_001408</name>
</gene>
<feature type="compositionally biased region" description="Polar residues" evidence="1">
    <location>
        <begin position="57"/>
        <end position="67"/>
    </location>
</feature>
<dbReference type="OrthoDB" id="10411060at2759"/>
<dbReference type="AlphaFoldDB" id="A0A9W8AV35"/>
<feature type="compositionally biased region" description="Pro residues" evidence="1">
    <location>
        <begin position="128"/>
        <end position="144"/>
    </location>
</feature>
<protein>
    <submittedName>
        <fullName evidence="2">Uncharacterized protein</fullName>
    </submittedName>
</protein>
<evidence type="ECO:0000313" key="2">
    <source>
        <dbReference type="EMBL" id="KAJ1968163.1"/>
    </source>
</evidence>
<evidence type="ECO:0000256" key="1">
    <source>
        <dbReference type="SAM" id="MobiDB-lite"/>
    </source>
</evidence>
<feature type="compositionally biased region" description="Polar residues" evidence="1">
    <location>
        <begin position="77"/>
        <end position="87"/>
    </location>
</feature>
<name>A0A9W8AV35_9FUNG</name>
<proteinExistence type="predicted"/>
<sequence length="272" mass="28429">MEHVSSKDLSSPQLSMALHPERSVADKPTTPAPSGLSVKAPAFKPKGRRTRPGESEANPSFTTSIAGSSSSSPPSLVKQQRAVSSSHLPKPATSRPPNVLSGAPDKDTPPPTVSPYPESSVVSFPRLPATPPPWEQASEPPPTIPLFESIPNFALQPRGSPFTHKPVAGGKINGPMLPTQSTGGPPSHSPQSSQPGGPKPLGQHLLTADVELPTGALVSVKIHEHDNVAELVGQLLSCHTVPSPAKSSARLVRLLTQRKNQALLGTRIMLGS</sequence>
<keyword evidence="3" id="KW-1185">Reference proteome</keyword>
<comment type="caution">
    <text evidence="2">The sequence shown here is derived from an EMBL/GenBank/DDBJ whole genome shotgun (WGS) entry which is preliminary data.</text>
</comment>